<evidence type="ECO:0000313" key="1">
    <source>
        <dbReference type="EMBL" id="VFJ59590.1"/>
    </source>
</evidence>
<protein>
    <submittedName>
        <fullName evidence="1">Uncharacterized protein</fullName>
    </submittedName>
</protein>
<accession>A0A450SZK3</accession>
<reference evidence="1" key="1">
    <citation type="submission" date="2019-02" db="EMBL/GenBank/DDBJ databases">
        <authorList>
            <person name="Gruber-Vodicka R. H."/>
            <person name="Seah K. B. B."/>
        </authorList>
    </citation>
    <scope>NUCLEOTIDE SEQUENCE</scope>
    <source>
        <strain evidence="1">BECK_DK47</strain>
    </source>
</reference>
<proteinExistence type="predicted"/>
<dbReference type="AlphaFoldDB" id="A0A450SZK3"/>
<organism evidence="1">
    <name type="scientific">Candidatus Kentrum sp. DK</name>
    <dbReference type="NCBI Taxonomy" id="2126562"/>
    <lineage>
        <taxon>Bacteria</taxon>
        <taxon>Pseudomonadati</taxon>
        <taxon>Pseudomonadota</taxon>
        <taxon>Gammaproteobacteria</taxon>
        <taxon>Candidatus Kentrum</taxon>
    </lineage>
</organism>
<sequence length="58" mass="6656">MDYFSFFIELYAKVASHPPNCVENFLEMLIYSIARRSRNQTLLPSLALGPGWTAGMTW</sequence>
<dbReference type="EMBL" id="CAADEX010000084">
    <property type="protein sequence ID" value="VFJ59590.1"/>
    <property type="molecule type" value="Genomic_DNA"/>
</dbReference>
<name>A0A450SZK3_9GAMM</name>
<gene>
    <name evidence="1" type="ORF">BECKDK2373B_GA0170837_10846</name>
</gene>